<organism evidence="1 2">
    <name type="scientific">Candidatus Taylorbacteria bacterium RIFCSPLOWO2_12_FULL_43_20</name>
    <dbReference type="NCBI Taxonomy" id="1802332"/>
    <lineage>
        <taxon>Bacteria</taxon>
        <taxon>Candidatus Tayloriibacteriota</taxon>
    </lineage>
</organism>
<proteinExistence type="predicted"/>
<evidence type="ECO:0000313" key="1">
    <source>
        <dbReference type="EMBL" id="OHA42506.1"/>
    </source>
</evidence>
<dbReference type="InterPro" id="IPR035093">
    <property type="entry name" value="RelE/ParE_toxin_dom_sf"/>
</dbReference>
<reference evidence="1 2" key="1">
    <citation type="journal article" date="2016" name="Nat. Commun.">
        <title>Thousands of microbial genomes shed light on interconnected biogeochemical processes in an aquifer system.</title>
        <authorList>
            <person name="Anantharaman K."/>
            <person name="Brown C.T."/>
            <person name="Hug L.A."/>
            <person name="Sharon I."/>
            <person name="Castelle C.J."/>
            <person name="Probst A.J."/>
            <person name="Thomas B.C."/>
            <person name="Singh A."/>
            <person name="Wilkins M.J."/>
            <person name="Karaoz U."/>
            <person name="Brodie E.L."/>
            <person name="Williams K.H."/>
            <person name="Hubbard S.S."/>
            <person name="Banfield J.F."/>
        </authorList>
    </citation>
    <scope>NUCLEOTIDE SEQUENCE [LARGE SCALE GENOMIC DNA]</scope>
</reference>
<sequence>MNKLDKFLLKLDKKTREAIKEIMTLIILGDLSGLDIKKLKGFETRYRVRVGRIRVVFDQTDYGNLIQDVSFRDNNTY</sequence>
<evidence type="ECO:0000313" key="2">
    <source>
        <dbReference type="Proteomes" id="UP000177269"/>
    </source>
</evidence>
<dbReference type="Proteomes" id="UP000177269">
    <property type="component" value="Unassembled WGS sequence"/>
</dbReference>
<dbReference type="AlphaFoldDB" id="A0A1G2P2D7"/>
<name>A0A1G2P2D7_9BACT</name>
<evidence type="ECO:0008006" key="3">
    <source>
        <dbReference type="Google" id="ProtNLM"/>
    </source>
</evidence>
<dbReference type="EMBL" id="MHSK01000011">
    <property type="protein sequence ID" value="OHA42506.1"/>
    <property type="molecule type" value="Genomic_DNA"/>
</dbReference>
<accession>A0A1G2P2D7</accession>
<gene>
    <name evidence="1" type="ORF">A3G52_04630</name>
</gene>
<dbReference type="Gene3D" id="3.30.2310.20">
    <property type="entry name" value="RelE-like"/>
    <property type="match status" value="1"/>
</dbReference>
<comment type="caution">
    <text evidence="1">The sequence shown here is derived from an EMBL/GenBank/DDBJ whole genome shotgun (WGS) entry which is preliminary data.</text>
</comment>
<dbReference type="SUPFAM" id="SSF143011">
    <property type="entry name" value="RelE-like"/>
    <property type="match status" value="1"/>
</dbReference>
<protein>
    <recommendedName>
        <fullName evidence="3">Plasmid stabilization protein</fullName>
    </recommendedName>
</protein>